<evidence type="ECO:0000313" key="3">
    <source>
        <dbReference type="EMBL" id="TMQ72139.1"/>
    </source>
</evidence>
<feature type="transmembrane region" description="Helical" evidence="2">
    <location>
        <begin position="264"/>
        <end position="286"/>
    </location>
</feature>
<feature type="region of interest" description="Disordered" evidence="1">
    <location>
        <begin position="1"/>
        <end position="41"/>
    </location>
</feature>
<protein>
    <recommendedName>
        <fullName evidence="5">Alpha/beta hydrolase</fullName>
    </recommendedName>
</protein>
<dbReference type="InterPro" id="IPR029058">
    <property type="entry name" value="AB_hydrolase_fold"/>
</dbReference>
<evidence type="ECO:0008006" key="5">
    <source>
        <dbReference type="Google" id="ProtNLM"/>
    </source>
</evidence>
<reference evidence="3 4" key="1">
    <citation type="journal article" date="2019" name="Nat. Microbiol.">
        <title>Mediterranean grassland soil C-N compound turnover is dependent on rainfall and depth, and is mediated by genomically divergent microorganisms.</title>
        <authorList>
            <person name="Diamond S."/>
            <person name="Andeer P.F."/>
            <person name="Li Z."/>
            <person name="Crits-Christoph A."/>
            <person name="Burstein D."/>
            <person name="Anantharaman K."/>
            <person name="Lane K.R."/>
            <person name="Thomas B.C."/>
            <person name="Pan C."/>
            <person name="Northen T.R."/>
            <person name="Banfield J.F."/>
        </authorList>
    </citation>
    <scope>NUCLEOTIDE SEQUENCE [LARGE SCALE GENOMIC DNA]</scope>
    <source>
        <strain evidence="3">WS_11</strain>
    </source>
</reference>
<sequence>MSLFRRLSPVPKNRSTHVGVGEGLPQGRGPGLPPPDSGAPGPAERVAVIVVHGIGQQAPFETLEMVAEALRSAEARAHGVAPPLTVRIARVRGRELPRAEVRVTTAQGRPRDVHLYECYWAPLTEGKVTTGEAVRFLLDSGVRGMRLCGFLKWSFDRYLFDRPITFQIPKVAFFQFLGVVAVLLSLVAINAMMVGLLTAKTLARGIVGPPADALVADLTVDLARGLIGIFGGVLLATWIPRLLRRRQAPAPAAGPRVIPAWAAWLAWGFMLAAFAGIVLTALAMLAHGWAHLRGEAARLAQGPIADLFPLRGRWGLIPCLVAAATWLGAAVVNLGVRRFLLQYAGDVAAYVSAHTVSKFSEVRAAIQARALEVFDAVYHARDDAGRGFAYPDVVVAGHSLGSLVAYDALDQLLVREGAEAPAAPAPGADLPGVADRTRMFLTFGSPLDKTAFIFRAQHLRPAGAREALAAARQPMILDYRLRPERWVNLRSPHDWISGTLEYYDDRDQVESRRKWVENRTDPEAVTPLAAHNEYWQGRMLADTLHEAVGG</sequence>
<keyword evidence="2" id="KW-0472">Membrane</keyword>
<keyword evidence="2" id="KW-1133">Transmembrane helix</keyword>
<proteinExistence type="predicted"/>
<gene>
    <name evidence="3" type="ORF">E6K81_08255</name>
</gene>
<dbReference type="AlphaFoldDB" id="A0A538U8V1"/>
<accession>A0A538U8V1</accession>
<feature type="transmembrane region" description="Helical" evidence="2">
    <location>
        <begin position="172"/>
        <end position="197"/>
    </location>
</feature>
<evidence type="ECO:0000313" key="4">
    <source>
        <dbReference type="Proteomes" id="UP000319771"/>
    </source>
</evidence>
<evidence type="ECO:0000256" key="2">
    <source>
        <dbReference type="SAM" id="Phobius"/>
    </source>
</evidence>
<comment type="caution">
    <text evidence="3">The sequence shown here is derived from an EMBL/GenBank/DDBJ whole genome shotgun (WGS) entry which is preliminary data.</text>
</comment>
<feature type="compositionally biased region" description="Gly residues" evidence="1">
    <location>
        <begin position="20"/>
        <end position="30"/>
    </location>
</feature>
<organism evidence="3 4">
    <name type="scientific">Eiseniibacteriota bacterium</name>
    <dbReference type="NCBI Taxonomy" id="2212470"/>
    <lineage>
        <taxon>Bacteria</taxon>
        <taxon>Candidatus Eiseniibacteriota</taxon>
    </lineage>
</organism>
<dbReference type="EMBL" id="VBPB01000119">
    <property type="protein sequence ID" value="TMQ72139.1"/>
    <property type="molecule type" value="Genomic_DNA"/>
</dbReference>
<feature type="transmembrane region" description="Helical" evidence="2">
    <location>
        <begin position="315"/>
        <end position="336"/>
    </location>
</feature>
<keyword evidence="2" id="KW-0812">Transmembrane</keyword>
<name>A0A538U8V1_UNCEI</name>
<dbReference type="SUPFAM" id="SSF53474">
    <property type="entry name" value="alpha/beta-Hydrolases"/>
    <property type="match status" value="1"/>
</dbReference>
<dbReference type="Proteomes" id="UP000319771">
    <property type="component" value="Unassembled WGS sequence"/>
</dbReference>
<evidence type="ECO:0000256" key="1">
    <source>
        <dbReference type="SAM" id="MobiDB-lite"/>
    </source>
</evidence>
<feature type="transmembrane region" description="Helical" evidence="2">
    <location>
        <begin position="222"/>
        <end position="243"/>
    </location>
</feature>